<dbReference type="EMBL" id="CACRXK020003546">
    <property type="protein sequence ID" value="CAB3999248.1"/>
    <property type="molecule type" value="Genomic_DNA"/>
</dbReference>
<comment type="caution">
    <text evidence="7">The sequence shown here is derived from an EMBL/GenBank/DDBJ whole genome shotgun (WGS) entry which is preliminary data.</text>
</comment>
<comment type="similarity">
    <text evidence="2">Belongs to the NLRP family.</text>
</comment>
<proteinExistence type="inferred from homology"/>
<dbReference type="InterPro" id="IPR050637">
    <property type="entry name" value="NLRP_innate_immun_reg"/>
</dbReference>
<name>A0A7D9I6Y4_PARCT</name>
<feature type="non-terminal residue" evidence="7">
    <location>
        <position position="1135"/>
    </location>
</feature>
<evidence type="ECO:0000256" key="4">
    <source>
        <dbReference type="ARBA" id="ARBA00022737"/>
    </source>
</evidence>
<evidence type="ECO:0000256" key="2">
    <source>
        <dbReference type="ARBA" id="ARBA00008665"/>
    </source>
</evidence>
<dbReference type="Gene3D" id="1.20.1440.80">
    <property type="entry name" value="Gap junction channel protein cysteine-rich domain"/>
    <property type="match status" value="1"/>
</dbReference>
<dbReference type="InterPro" id="IPR032675">
    <property type="entry name" value="LRR_dom_sf"/>
</dbReference>
<dbReference type="InterPro" id="IPR007111">
    <property type="entry name" value="NACHT_NTPase"/>
</dbReference>
<dbReference type="GO" id="GO:0005524">
    <property type="term" value="F:ATP binding"/>
    <property type="evidence" value="ECO:0007669"/>
    <property type="project" value="UniProtKB-KW"/>
</dbReference>
<dbReference type="OrthoDB" id="120976at2759"/>
<dbReference type="InterPro" id="IPR027417">
    <property type="entry name" value="P-loop_NTPase"/>
</dbReference>
<dbReference type="PANTHER" id="PTHR45690">
    <property type="entry name" value="NACHT, LRR AND PYD DOMAINS-CONTAINING PROTEIN 12"/>
    <property type="match status" value="1"/>
</dbReference>
<evidence type="ECO:0000256" key="5">
    <source>
        <dbReference type="ARBA" id="ARBA00022741"/>
    </source>
</evidence>
<dbReference type="InterPro" id="IPR038359">
    <property type="entry name" value="Connexin_N_sf"/>
</dbReference>
<accession>A0A7D9I6Y4</accession>
<keyword evidence="8" id="KW-1185">Reference proteome</keyword>
<evidence type="ECO:0000256" key="1">
    <source>
        <dbReference type="ARBA" id="ARBA00004496"/>
    </source>
</evidence>
<dbReference type="PROSITE" id="PS50837">
    <property type="entry name" value="NACHT"/>
    <property type="match status" value="1"/>
</dbReference>
<dbReference type="SUPFAM" id="SSF52047">
    <property type="entry name" value="RNI-like"/>
    <property type="match status" value="2"/>
</dbReference>
<dbReference type="Pfam" id="PF13516">
    <property type="entry name" value="LRR_6"/>
    <property type="match status" value="3"/>
</dbReference>
<dbReference type="Gene3D" id="3.40.50.300">
    <property type="entry name" value="P-loop containing nucleotide triphosphate hydrolases"/>
    <property type="match status" value="1"/>
</dbReference>
<dbReference type="SUPFAM" id="SSF52540">
    <property type="entry name" value="P-loop containing nucleoside triphosphate hydrolases"/>
    <property type="match status" value="1"/>
</dbReference>
<evidence type="ECO:0000256" key="3">
    <source>
        <dbReference type="ARBA" id="ARBA00022490"/>
    </source>
</evidence>
<dbReference type="PANTHER" id="PTHR45690:SF19">
    <property type="entry name" value="NACHT, LRR AND PYD DOMAINS-CONTAINING PROTEIN 3"/>
    <property type="match status" value="1"/>
</dbReference>
<evidence type="ECO:0000256" key="6">
    <source>
        <dbReference type="ARBA" id="ARBA00022840"/>
    </source>
</evidence>
<dbReference type="Gene3D" id="3.80.10.10">
    <property type="entry name" value="Ribonuclease Inhibitor"/>
    <property type="match status" value="3"/>
</dbReference>
<keyword evidence="4" id="KW-0677">Repeat</keyword>
<dbReference type="GO" id="GO:0005829">
    <property type="term" value="C:cytosol"/>
    <property type="evidence" value="ECO:0007669"/>
    <property type="project" value="UniProtKB-SubCell"/>
</dbReference>
<sequence length="1135" mass="128840">MIDTIKDYVSPKRFSILAYVCVIIHFHCGVILVAITTALRLGETEKFSCAVDTNFATHKTYAEKTCLSIYNNAYNSPVRFSAFVALNFGSAVVHYVLYPSGFHSQFTCVYSNEKQADPNITVECNYSAAQDKQNLRTFVFACNVIFAIITLAEVIYLIGYRFPCFNTRSNVAWSCDSQFITEYFLRKKYIPSKDDEFTGVLSSTDIYKEKVKNATLTTDINYGQNTSLDDMFINVVIRTGQASLTFAKNMKMHKIYDAYMDVPKDSMKEIKDLFYPKNDTGNKPPRTILALGRPGIGKTVLTRKIMRDWANGIDGFYHGKIAFFFKFRWFHFEKLQNLTLKEFLQFGTELNEHQFKSIFEEICNNPKHAIFIFDGLDEIGGNPEKFQDFLDQSRMSPDDLTFPMSAMFLFMKILSGNILSGATVLVTCRPTAVDVYSKLKFDRKVEIIGFTLDKIEQYVEQFCANYGRNDLKPFIWSHIKSSSELKKMCYIPVNCYIVCGSLANFLNDPANDNALPTTLTKLYQIAIAYFYENHDQSKSQECYQKLQELAFYGMRNGRLVFDGKLVNKQMKQSGLLHRLPIPFSQIETHVCFIHLTVQEFLAAKHIVETNEPEDIKKFISSHIAHGTWHLVLQFLAGLLGEKMEKSERTNEYDHYRSCVLAFAEHLSCKIQDEHVVCSLDPNQILLMKCLRETANEDIAKETAASSALKDVTSIQYFYGNLLCPNDFAAMVFVCKHLNCLTDLTLSAIKDLDCYLEVTKLLQERCIKTLCLCNSFAEWLQYVFTALMKAECHMNHEHSELTELDLTGNDISDSGVSHLAKFLRNGHGRYLKKLDLTRNSICLSNQQSCKLLDNEVCNQLTVLDLSKNFMTSVSDVHNLCETLIKKKFKVRKLYLGHCHLTGQHASWVANVLRYEHCEISDLSLSDNNIRDKGVSSLCSALRKKQCKLNVLNISRCLLTDECIPYLSKALGDEICRLTDLLLSGNKLSDEGVCQLCYVLVKEQCKLTVLDLSSCSLTIECVTSLFEALASGHCRLTCLKLNDNKIGDKGVAMLCCALRTEQCQLTLLNIFYCSLTDECMPSLCGALGDVRCKLSKLNVGYNAFTDKHLSLLSNSLKLKHCCLEDLKIRGCTGITDK</sequence>
<organism evidence="7 8">
    <name type="scientific">Paramuricea clavata</name>
    <name type="common">Red gorgonian</name>
    <name type="synonym">Violescent sea-whip</name>
    <dbReference type="NCBI Taxonomy" id="317549"/>
    <lineage>
        <taxon>Eukaryota</taxon>
        <taxon>Metazoa</taxon>
        <taxon>Cnidaria</taxon>
        <taxon>Anthozoa</taxon>
        <taxon>Octocorallia</taxon>
        <taxon>Malacalcyonacea</taxon>
        <taxon>Plexauridae</taxon>
        <taxon>Paramuricea</taxon>
    </lineage>
</organism>
<reference evidence="7" key="1">
    <citation type="submission" date="2020-04" db="EMBL/GenBank/DDBJ databases">
        <authorList>
            <person name="Alioto T."/>
            <person name="Alioto T."/>
            <person name="Gomez Garrido J."/>
        </authorList>
    </citation>
    <scope>NUCLEOTIDE SEQUENCE</scope>
    <source>
        <strain evidence="7">A484AB</strain>
    </source>
</reference>
<dbReference type="PROSITE" id="PS51450">
    <property type="entry name" value="LRR"/>
    <property type="match status" value="1"/>
</dbReference>
<dbReference type="InterPro" id="IPR001611">
    <property type="entry name" value="Leu-rich_rpt"/>
</dbReference>
<protein>
    <submittedName>
        <fullName evidence="7">NACHT, LRR and PYD domains-containing 14-like</fullName>
    </submittedName>
</protein>
<gene>
    <name evidence="7" type="ORF">PACLA_8A084871</name>
</gene>
<dbReference type="SMART" id="SM00368">
    <property type="entry name" value="LRR_RI"/>
    <property type="match status" value="10"/>
</dbReference>
<dbReference type="Pfam" id="PF05729">
    <property type="entry name" value="NACHT"/>
    <property type="match status" value="1"/>
</dbReference>
<keyword evidence="5" id="KW-0547">Nucleotide-binding</keyword>
<comment type="subcellular location">
    <subcellularLocation>
        <location evidence="1">Cytoplasm</location>
    </subcellularLocation>
</comment>
<evidence type="ECO:0000313" key="8">
    <source>
        <dbReference type="Proteomes" id="UP001152795"/>
    </source>
</evidence>
<evidence type="ECO:0000313" key="7">
    <source>
        <dbReference type="EMBL" id="CAB3999248.1"/>
    </source>
</evidence>
<keyword evidence="3" id="KW-0963">Cytoplasm</keyword>
<keyword evidence="6" id="KW-0067">ATP-binding</keyword>
<dbReference type="Proteomes" id="UP001152795">
    <property type="component" value="Unassembled WGS sequence"/>
</dbReference>
<dbReference type="AlphaFoldDB" id="A0A7D9I6Y4"/>